<dbReference type="InterPro" id="IPR003593">
    <property type="entry name" value="AAA+_ATPase"/>
</dbReference>
<protein>
    <submittedName>
        <fullName evidence="7">p-loop containing nucleoside triphosphate hydrolase protein</fullName>
    </submittedName>
</protein>
<evidence type="ECO:0000256" key="1">
    <source>
        <dbReference type="ARBA" id="ARBA00005417"/>
    </source>
</evidence>
<keyword evidence="2" id="KW-0813">Transport</keyword>
<dbReference type="OrthoDB" id="10255969at2759"/>
<evidence type="ECO:0000313" key="8">
    <source>
        <dbReference type="Proteomes" id="UP000193467"/>
    </source>
</evidence>
<dbReference type="AlphaFoldDB" id="A0A1Y2EVT6"/>
<reference evidence="7 8" key="1">
    <citation type="submission" date="2016-07" db="EMBL/GenBank/DDBJ databases">
        <title>Pervasive Adenine N6-methylation of Active Genes in Fungi.</title>
        <authorList>
            <consortium name="DOE Joint Genome Institute"/>
            <person name="Mondo S.J."/>
            <person name="Dannebaum R.O."/>
            <person name="Kuo R.C."/>
            <person name="Labutti K."/>
            <person name="Haridas S."/>
            <person name="Kuo A."/>
            <person name="Salamov A."/>
            <person name="Ahrendt S.R."/>
            <person name="Lipzen A."/>
            <person name="Sullivan W."/>
            <person name="Andreopoulos W.B."/>
            <person name="Clum A."/>
            <person name="Lindquist E."/>
            <person name="Daum C."/>
            <person name="Ramamoorthy G.K."/>
            <person name="Gryganskyi A."/>
            <person name="Culley D."/>
            <person name="Magnuson J.K."/>
            <person name="James T.Y."/>
            <person name="O'Malley M.A."/>
            <person name="Stajich J.E."/>
            <person name="Spatafora J.W."/>
            <person name="Visel A."/>
            <person name="Grigoriev I.V."/>
        </authorList>
    </citation>
    <scope>NUCLEOTIDE SEQUENCE [LARGE SCALE GENOMIC DNA]</scope>
    <source>
        <strain evidence="7 8">62-1032</strain>
    </source>
</reference>
<evidence type="ECO:0000256" key="2">
    <source>
        <dbReference type="ARBA" id="ARBA00022448"/>
    </source>
</evidence>
<proteinExistence type="inferred from homology"/>
<keyword evidence="8" id="KW-1185">Reference proteome</keyword>
<dbReference type="EMBL" id="MCGR01000037">
    <property type="protein sequence ID" value="ORY75617.1"/>
    <property type="molecule type" value="Genomic_DNA"/>
</dbReference>
<feature type="domain" description="ABC transporter" evidence="6">
    <location>
        <begin position="294"/>
        <end position="523"/>
    </location>
</feature>
<evidence type="ECO:0000256" key="3">
    <source>
        <dbReference type="ARBA" id="ARBA00022741"/>
    </source>
</evidence>
<dbReference type="GO" id="GO:0016887">
    <property type="term" value="F:ATP hydrolysis activity"/>
    <property type="evidence" value="ECO:0007669"/>
    <property type="project" value="InterPro"/>
</dbReference>
<organism evidence="7 8">
    <name type="scientific">Leucosporidium creatinivorum</name>
    <dbReference type="NCBI Taxonomy" id="106004"/>
    <lineage>
        <taxon>Eukaryota</taxon>
        <taxon>Fungi</taxon>
        <taxon>Dikarya</taxon>
        <taxon>Basidiomycota</taxon>
        <taxon>Pucciniomycotina</taxon>
        <taxon>Microbotryomycetes</taxon>
        <taxon>Leucosporidiales</taxon>
        <taxon>Leucosporidium</taxon>
    </lineage>
</organism>
<dbReference type="PROSITE" id="PS50893">
    <property type="entry name" value="ABC_TRANSPORTER_2"/>
    <property type="match status" value="1"/>
</dbReference>
<dbReference type="PANTHER" id="PTHR43117">
    <property type="entry name" value="OSMOPROTECTANT IMPORT ATP-BINDING PROTEIN OSMV"/>
    <property type="match status" value="1"/>
</dbReference>
<evidence type="ECO:0000256" key="5">
    <source>
        <dbReference type="SAM" id="MobiDB-lite"/>
    </source>
</evidence>
<dbReference type="CDD" id="cd00267">
    <property type="entry name" value="ABC_ATPase"/>
    <property type="match status" value="1"/>
</dbReference>
<dbReference type="SUPFAM" id="SSF52540">
    <property type="entry name" value="P-loop containing nucleoside triphosphate hydrolases"/>
    <property type="match status" value="2"/>
</dbReference>
<dbReference type="Pfam" id="PF00005">
    <property type="entry name" value="ABC_tran"/>
    <property type="match status" value="2"/>
</dbReference>
<dbReference type="Gene3D" id="3.40.50.300">
    <property type="entry name" value="P-loop containing nucleotide triphosphate hydrolases"/>
    <property type="match status" value="2"/>
</dbReference>
<dbReference type="PANTHER" id="PTHR43117:SF4">
    <property type="entry name" value="OSMOPROTECTANT IMPORT ATP-BINDING PROTEIN OSMV"/>
    <property type="match status" value="1"/>
</dbReference>
<feature type="region of interest" description="Disordered" evidence="5">
    <location>
        <begin position="260"/>
        <end position="282"/>
    </location>
</feature>
<dbReference type="FunCoup" id="A0A1Y2EVT6">
    <property type="interactions" value="73"/>
</dbReference>
<comment type="similarity">
    <text evidence="1">Belongs to the ABC transporter superfamily.</text>
</comment>
<evidence type="ECO:0000313" key="7">
    <source>
        <dbReference type="EMBL" id="ORY75617.1"/>
    </source>
</evidence>
<dbReference type="GO" id="GO:0005524">
    <property type="term" value="F:ATP binding"/>
    <property type="evidence" value="ECO:0007669"/>
    <property type="project" value="UniProtKB-KW"/>
</dbReference>
<feature type="compositionally biased region" description="Basic and acidic residues" evidence="5">
    <location>
        <begin position="262"/>
        <end position="282"/>
    </location>
</feature>
<dbReference type="InParanoid" id="A0A1Y2EVT6"/>
<gene>
    <name evidence="7" type="ORF">BCR35DRAFT_306105</name>
</gene>
<sequence length="524" mass="58375">MQRLHLIARRALPPTHRAILPTSQALPSRRWTSSVSPSSTNAPPIFQLTPPNTFPYDSSLSSTPSPSTLHNLSWTIADRDAWAILSPSSSSPSKAHLLSLLRSHIRVHPASAASHPILNSLPPIPRPAEEGGPRNPEVGDIIQFVSFKTRLSTTGEFEDFTARYFHIRDEDKLTVRQHLEQSLPVQVGVEAEGEAGDPILETAKLLKIDHLLELPLVTLSNGQTRRARIVRALLTKPELLILEEPFKILSSSSAREMLAAGQRERAELEERRRRKRERAEALKSEQKGEKLIELKGMNVVYGDEERPRVVLKGIDWTIREGERWVLAGHNGSGKSTLLSVILGDHPRSYTEDVTMFGKPRYKQATATIQANIGHVSPEINNAFPRKFGPGGLTAQEAILTGFDSIFCYRRPTPQQLTSLSTLLTSFSYPLLTPTFLSQPFAALTPGEQSLILLLRALVKRPPLLVLDECFSGMSKEMVDKVKRYLDEGLEESQSVVVISHFEEEVPESCVRLMRLEKGSVVEMV</sequence>
<dbReference type="SMART" id="SM00382">
    <property type="entry name" value="AAA"/>
    <property type="match status" value="1"/>
</dbReference>
<accession>A0A1Y2EVT6</accession>
<dbReference type="Proteomes" id="UP000193467">
    <property type="component" value="Unassembled WGS sequence"/>
</dbReference>
<comment type="caution">
    <text evidence="7">The sequence shown here is derived from an EMBL/GenBank/DDBJ whole genome shotgun (WGS) entry which is preliminary data.</text>
</comment>
<keyword evidence="3" id="KW-0547">Nucleotide-binding</keyword>
<keyword evidence="4" id="KW-0067">ATP-binding</keyword>
<evidence type="ECO:0000256" key="4">
    <source>
        <dbReference type="ARBA" id="ARBA00022840"/>
    </source>
</evidence>
<evidence type="ECO:0000259" key="6">
    <source>
        <dbReference type="PROSITE" id="PS50893"/>
    </source>
</evidence>
<dbReference type="STRING" id="106004.A0A1Y2EVT6"/>
<dbReference type="InterPro" id="IPR003439">
    <property type="entry name" value="ABC_transporter-like_ATP-bd"/>
</dbReference>
<dbReference type="InterPro" id="IPR027417">
    <property type="entry name" value="P-loop_NTPase"/>
</dbReference>
<keyword evidence="7" id="KW-0378">Hydrolase</keyword>
<name>A0A1Y2EVT6_9BASI</name>